<keyword evidence="2" id="KW-1185">Reference proteome</keyword>
<gene>
    <name evidence="1" type="ORF">GTW51_10150</name>
</gene>
<comment type="caution">
    <text evidence="1">The sequence shown here is derived from an EMBL/GenBank/DDBJ whole genome shotgun (WGS) entry which is preliminary data.</text>
</comment>
<proteinExistence type="predicted"/>
<organism evidence="1 2">
    <name type="scientific">Aurantimonas aggregata</name>
    <dbReference type="NCBI Taxonomy" id="2047720"/>
    <lineage>
        <taxon>Bacteria</taxon>
        <taxon>Pseudomonadati</taxon>
        <taxon>Pseudomonadota</taxon>
        <taxon>Alphaproteobacteria</taxon>
        <taxon>Hyphomicrobiales</taxon>
        <taxon>Aurantimonadaceae</taxon>
        <taxon>Aurantimonas</taxon>
    </lineage>
</organism>
<evidence type="ECO:0000313" key="1">
    <source>
        <dbReference type="EMBL" id="NDV87063.1"/>
    </source>
</evidence>
<dbReference type="Proteomes" id="UP000476332">
    <property type="component" value="Unassembled WGS sequence"/>
</dbReference>
<accession>A0A6L9MGV7</accession>
<dbReference type="AlphaFoldDB" id="A0A6L9MGV7"/>
<evidence type="ECO:0000313" key="2">
    <source>
        <dbReference type="Proteomes" id="UP000476332"/>
    </source>
</evidence>
<sequence>MTAIEVCLCEKLPLDKAEQPAAVDAIVAAINAEWPTAGVTLIEVELSDNVLLLRAKPGPSPLTRTRIRAALIEEKAA</sequence>
<dbReference type="RefSeq" id="WP_163043820.1">
    <property type="nucleotide sequence ID" value="NZ_JAAAMJ010000006.1"/>
</dbReference>
<name>A0A6L9MGV7_9HYPH</name>
<protein>
    <submittedName>
        <fullName evidence="1">Uncharacterized protein</fullName>
    </submittedName>
</protein>
<dbReference type="EMBL" id="JAAAMJ010000006">
    <property type="protein sequence ID" value="NDV87063.1"/>
    <property type="molecule type" value="Genomic_DNA"/>
</dbReference>
<reference evidence="1 2" key="1">
    <citation type="submission" date="2020-01" db="EMBL/GenBank/DDBJ databases">
        <title>Genomes of bacteria type strains.</title>
        <authorList>
            <person name="Chen J."/>
            <person name="Zhu S."/>
            <person name="Chen J."/>
        </authorList>
    </citation>
    <scope>NUCLEOTIDE SEQUENCE [LARGE SCALE GENOMIC DNA]</scope>
    <source>
        <strain evidence="1 2">KCTC 52919</strain>
    </source>
</reference>